<dbReference type="KEGG" id="tes:BW730_05860"/>
<keyword evidence="6" id="KW-1185">Reference proteome</keyword>
<dbReference type="CDD" id="cd02440">
    <property type="entry name" value="AdoMet_MTases"/>
    <property type="match status" value="1"/>
</dbReference>
<evidence type="ECO:0000256" key="1">
    <source>
        <dbReference type="ARBA" id="ARBA00022603"/>
    </source>
</evidence>
<dbReference type="OrthoDB" id="9786503at2"/>
<dbReference type="Proteomes" id="UP000188145">
    <property type="component" value="Chromosome"/>
</dbReference>
<keyword evidence="1" id="KW-0489">Methyltransferase</keyword>
<evidence type="ECO:0000256" key="3">
    <source>
        <dbReference type="ARBA" id="ARBA00022691"/>
    </source>
</evidence>
<reference evidence="6" key="1">
    <citation type="submission" date="2017-02" db="EMBL/GenBank/DDBJ databases">
        <title>Tessaracoccus aquaemaris sp. nov., isolated from the intestine of a Korean rockfish, Sebastes schlegelii, in a marine aquaculture pond.</title>
        <authorList>
            <person name="Tak E.J."/>
            <person name="Bae J.-W."/>
        </authorList>
    </citation>
    <scope>NUCLEOTIDE SEQUENCE [LARGE SCALE GENOMIC DNA]</scope>
    <source>
        <strain evidence="6">NSG39</strain>
    </source>
</reference>
<name>A0A1Q2CLY3_9ACTN</name>
<proteinExistence type="predicted"/>
<dbReference type="EMBL" id="CP019606">
    <property type="protein sequence ID" value="AQP47111.1"/>
    <property type="molecule type" value="Genomic_DNA"/>
</dbReference>
<dbReference type="GO" id="GO:0008168">
    <property type="term" value="F:methyltransferase activity"/>
    <property type="evidence" value="ECO:0007669"/>
    <property type="project" value="UniProtKB-KW"/>
</dbReference>
<dbReference type="PANTHER" id="PTHR43464:SF19">
    <property type="entry name" value="UBIQUINONE BIOSYNTHESIS O-METHYLTRANSFERASE, MITOCHONDRIAL"/>
    <property type="match status" value="1"/>
</dbReference>
<dbReference type="PANTHER" id="PTHR43464">
    <property type="entry name" value="METHYLTRANSFERASE"/>
    <property type="match status" value="1"/>
</dbReference>
<dbReference type="InterPro" id="IPR041698">
    <property type="entry name" value="Methyltransf_25"/>
</dbReference>
<dbReference type="SUPFAM" id="SSF53335">
    <property type="entry name" value="S-adenosyl-L-methionine-dependent methyltransferases"/>
    <property type="match status" value="1"/>
</dbReference>
<evidence type="ECO:0000313" key="6">
    <source>
        <dbReference type="Proteomes" id="UP000188145"/>
    </source>
</evidence>
<evidence type="ECO:0000256" key="2">
    <source>
        <dbReference type="ARBA" id="ARBA00022679"/>
    </source>
</evidence>
<keyword evidence="2" id="KW-0808">Transferase</keyword>
<feature type="domain" description="Methyltransferase" evidence="4">
    <location>
        <begin position="49"/>
        <end position="142"/>
    </location>
</feature>
<dbReference type="InterPro" id="IPR029063">
    <property type="entry name" value="SAM-dependent_MTases_sf"/>
</dbReference>
<dbReference type="Pfam" id="PF13649">
    <property type="entry name" value="Methyltransf_25"/>
    <property type="match status" value="1"/>
</dbReference>
<accession>A0A1Q2CLY3</accession>
<dbReference type="Gene3D" id="3.40.50.150">
    <property type="entry name" value="Vaccinia Virus protein VP39"/>
    <property type="match status" value="1"/>
</dbReference>
<keyword evidence="3" id="KW-0949">S-adenosyl-L-methionine</keyword>
<dbReference type="AlphaFoldDB" id="A0A1Q2CLY3"/>
<organism evidence="5 6">
    <name type="scientific">Tessaracoccus aquimaris</name>
    <dbReference type="NCBI Taxonomy" id="1332264"/>
    <lineage>
        <taxon>Bacteria</taxon>
        <taxon>Bacillati</taxon>
        <taxon>Actinomycetota</taxon>
        <taxon>Actinomycetes</taxon>
        <taxon>Propionibacteriales</taxon>
        <taxon>Propionibacteriaceae</taxon>
        <taxon>Tessaracoccus</taxon>
    </lineage>
</organism>
<dbReference type="GO" id="GO:0032259">
    <property type="term" value="P:methylation"/>
    <property type="evidence" value="ECO:0007669"/>
    <property type="project" value="UniProtKB-KW"/>
</dbReference>
<dbReference type="STRING" id="1332264.BW730_05860"/>
<evidence type="ECO:0000259" key="4">
    <source>
        <dbReference type="Pfam" id="PF13649"/>
    </source>
</evidence>
<protein>
    <recommendedName>
        <fullName evidence="4">Methyltransferase domain-containing protein</fullName>
    </recommendedName>
</protein>
<gene>
    <name evidence="5" type="ORF">BW730_05860</name>
</gene>
<evidence type="ECO:0000313" key="5">
    <source>
        <dbReference type="EMBL" id="AQP47111.1"/>
    </source>
</evidence>
<dbReference type="RefSeq" id="WP_077685438.1">
    <property type="nucleotide sequence ID" value="NZ_CP019606.1"/>
</dbReference>
<sequence length="216" mass="23215">MTHHHHPDEAREPGEFWESWYQERDQVWSGKVNAVLAEVASSLEPGSALDLGCGEGGDVVWLAQQGWDAIGIDISPAAIERARLAAEEQGVEDQASFLVGDLTELDLDGHFDLVTASFLQSPVALERAAILRTAASLVAPGGRLLLTSHAAPPPWAADEHRHDFKQSSPEAEVADLDLAPGEWAVETAQVRGREVTAPDGAPAVLEDSIVLVRRLP</sequence>